<keyword evidence="2" id="KW-0472">Membrane</keyword>
<feature type="transmembrane region" description="Helical" evidence="2">
    <location>
        <begin position="411"/>
        <end position="433"/>
    </location>
</feature>
<keyword evidence="2" id="KW-0812">Transmembrane</keyword>
<keyword evidence="4" id="KW-1185">Reference proteome</keyword>
<dbReference type="Pfam" id="PF13347">
    <property type="entry name" value="MFS_2"/>
    <property type="match status" value="1"/>
</dbReference>
<dbReference type="OrthoDB" id="9764596at2"/>
<evidence type="ECO:0000256" key="1">
    <source>
        <dbReference type="ARBA" id="ARBA00009617"/>
    </source>
</evidence>
<feature type="transmembrane region" description="Helical" evidence="2">
    <location>
        <begin position="298"/>
        <end position="316"/>
    </location>
</feature>
<dbReference type="AlphaFoldDB" id="A0A2Z3I391"/>
<keyword evidence="2" id="KW-1133">Transmembrane helix</keyword>
<evidence type="ECO:0000313" key="4">
    <source>
        <dbReference type="Proteomes" id="UP000247763"/>
    </source>
</evidence>
<dbReference type="RefSeq" id="WP_110450511.1">
    <property type="nucleotide sequence ID" value="NZ_CP029479.1"/>
</dbReference>
<gene>
    <name evidence="3" type="ORF">HYN04_09345</name>
</gene>
<dbReference type="GO" id="GO:0015293">
    <property type="term" value="F:symporter activity"/>
    <property type="evidence" value="ECO:0007669"/>
    <property type="project" value="InterPro"/>
</dbReference>
<feature type="transmembrane region" description="Helical" evidence="2">
    <location>
        <begin position="322"/>
        <end position="342"/>
    </location>
</feature>
<feature type="transmembrane region" description="Helical" evidence="2">
    <location>
        <begin position="268"/>
        <end position="291"/>
    </location>
</feature>
<reference evidence="4" key="1">
    <citation type="submission" date="2018-05" db="EMBL/GenBank/DDBJ databases">
        <title>Genome sequencing of Phenylobacterium sp. HYN0004.</title>
        <authorList>
            <person name="Yi H."/>
            <person name="Baek C."/>
        </authorList>
    </citation>
    <scope>NUCLEOTIDE SEQUENCE [LARGE SCALE GENOMIC DNA]</scope>
    <source>
        <strain evidence="4">HYN0004</strain>
    </source>
</reference>
<dbReference type="EMBL" id="CP029479">
    <property type="protein sequence ID" value="AWM77944.1"/>
    <property type="molecule type" value="Genomic_DNA"/>
</dbReference>
<dbReference type="PANTHER" id="PTHR11328:SF24">
    <property type="entry name" value="MAJOR FACILITATOR SUPERFAMILY (MFS) PROFILE DOMAIN-CONTAINING PROTEIN"/>
    <property type="match status" value="1"/>
</dbReference>
<accession>A0A2Z3I391</accession>
<comment type="similarity">
    <text evidence="1">Belongs to the sodium:galactoside symporter (TC 2.A.2) family.</text>
</comment>
<evidence type="ECO:0000313" key="3">
    <source>
        <dbReference type="EMBL" id="AWM77944.1"/>
    </source>
</evidence>
<feature type="transmembrane region" description="Helical" evidence="2">
    <location>
        <begin position="42"/>
        <end position="65"/>
    </location>
</feature>
<protein>
    <submittedName>
        <fullName evidence="3">MFS transporter</fullName>
    </submittedName>
</protein>
<dbReference type="GO" id="GO:0005886">
    <property type="term" value="C:plasma membrane"/>
    <property type="evidence" value="ECO:0007669"/>
    <property type="project" value="TreeGrafter"/>
</dbReference>
<feature type="transmembrane region" description="Helical" evidence="2">
    <location>
        <begin position="152"/>
        <end position="172"/>
    </location>
</feature>
<feature type="transmembrane region" description="Helical" evidence="2">
    <location>
        <begin position="86"/>
        <end position="105"/>
    </location>
</feature>
<feature type="transmembrane region" description="Helical" evidence="2">
    <location>
        <begin position="117"/>
        <end position="140"/>
    </location>
</feature>
<feature type="transmembrane region" description="Helical" evidence="2">
    <location>
        <begin position="235"/>
        <end position="256"/>
    </location>
</feature>
<proteinExistence type="inferred from homology"/>
<dbReference type="KEGG" id="phb:HYN04_09345"/>
<dbReference type="Gene3D" id="1.20.1250.20">
    <property type="entry name" value="MFS general substrate transporter like domains"/>
    <property type="match status" value="2"/>
</dbReference>
<dbReference type="Proteomes" id="UP000247763">
    <property type="component" value="Chromosome"/>
</dbReference>
<dbReference type="SUPFAM" id="SSF103473">
    <property type="entry name" value="MFS general substrate transporter"/>
    <property type="match status" value="1"/>
</dbReference>
<feature type="transmembrane region" description="Helical" evidence="2">
    <location>
        <begin position="363"/>
        <end position="391"/>
    </location>
</feature>
<dbReference type="InterPro" id="IPR036259">
    <property type="entry name" value="MFS_trans_sf"/>
</dbReference>
<dbReference type="GO" id="GO:0008643">
    <property type="term" value="P:carbohydrate transport"/>
    <property type="evidence" value="ECO:0007669"/>
    <property type="project" value="InterPro"/>
</dbReference>
<evidence type="ECO:0000256" key="2">
    <source>
        <dbReference type="SAM" id="Phobius"/>
    </source>
</evidence>
<name>A0A2Z3I391_9CAUL</name>
<dbReference type="InterPro" id="IPR039672">
    <property type="entry name" value="MFS_2"/>
</dbReference>
<feature type="transmembrane region" description="Helical" evidence="2">
    <location>
        <begin position="184"/>
        <end position="204"/>
    </location>
</feature>
<dbReference type="PANTHER" id="PTHR11328">
    <property type="entry name" value="MAJOR FACILITATOR SUPERFAMILY DOMAIN-CONTAINING PROTEIN"/>
    <property type="match status" value="1"/>
</dbReference>
<sequence length="478" mass="50930">MSNVNRPTASHNLSLPAALAFAAISLPLAALGLSVGVQLPPYFASQLGVSLAVVGGAFGIVRLLDIWLDPIIGLGMDRTRTRFGRYRVWMVAGAPLLIVAVYMLYNAPKGATQVYLIIWLLAMYLGQSIMGLSHSAWAAVLAKSYEQRSRIFGVLTAVGVIGSLTALAIPILLEQAGVEGVNPIQAIGWFVIAMIPVTLLIAVIPTPETINRDDGAHFTLADYAKLFSRGNVIRILAADLFVTLGPGWMAALYMFFFTSTRGFSPTGASLLLMVYIVAGFVGAPLTAALANRISKHRALMLATTLYSIGLILLLFLPKGSFAWFVPAMAVEGALAAGFGVMTRAITADIGDELRLEGGREQIGLLYALTAATSKLAGAFSIFLTFNVLALVGYDAKVGAKNTPEQILGLELAYIVGPIVFVMLAGACFIGYKLDAERHAEIRRQLDERDGHTEVAYDEAAVLEGLTGEPGGHSSVDRR</sequence>
<organism evidence="3 4">
    <name type="scientific">Phenylobacterium parvum</name>
    <dbReference type="NCBI Taxonomy" id="2201350"/>
    <lineage>
        <taxon>Bacteria</taxon>
        <taxon>Pseudomonadati</taxon>
        <taxon>Pseudomonadota</taxon>
        <taxon>Alphaproteobacteria</taxon>
        <taxon>Caulobacterales</taxon>
        <taxon>Caulobacteraceae</taxon>
        <taxon>Phenylobacterium</taxon>
    </lineage>
</organism>